<evidence type="ECO:0000313" key="2">
    <source>
        <dbReference type="EMBL" id="SVE01808.1"/>
    </source>
</evidence>
<evidence type="ECO:0000256" key="1">
    <source>
        <dbReference type="SAM" id="Phobius"/>
    </source>
</evidence>
<keyword evidence="1" id="KW-0812">Transmembrane</keyword>
<name>A0A383A482_9ZZZZ</name>
<feature type="transmembrane region" description="Helical" evidence="1">
    <location>
        <begin position="37"/>
        <end position="59"/>
    </location>
</feature>
<accession>A0A383A482</accession>
<proteinExistence type="predicted"/>
<protein>
    <submittedName>
        <fullName evidence="2">Uncharacterized protein</fullName>
    </submittedName>
</protein>
<dbReference type="AlphaFoldDB" id="A0A383A482"/>
<gene>
    <name evidence="2" type="ORF">METZ01_LOCUS454662</name>
</gene>
<organism evidence="2">
    <name type="scientific">marine metagenome</name>
    <dbReference type="NCBI Taxonomy" id="408172"/>
    <lineage>
        <taxon>unclassified sequences</taxon>
        <taxon>metagenomes</taxon>
        <taxon>ecological metagenomes</taxon>
    </lineage>
</organism>
<feature type="transmembrane region" description="Helical" evidence="1">
    <location>
        <begin position="71"/>
        <end position="94"/>
    </location>
</feature>
<sequence length="108" mass="11325">NSLSACLNCVLLAMALKRRGIELDLSVKRGPRASLQLATCTLLAAAAVGGGLLLAYHLWGTQGFGPRVGAVLLPMALGALVHLGLGRLLGVPTVQQIWGMLRGRRDVE</sequence>
<reference evidence="2" key="1">
    <citation type="submission" date="2018-05" db="EMBL/GenBank/DDBJ databases">
        <authorList>
            <person name="Lanie J.A."/>
            <person name="Ng W.-L."/>
            <person name="Kazmierczak K.M."/>
            <person name="Andrzejewski T.M."/>
            <person name="Davidsen T.M."/>
            <person name="Wayne K.J."/>
            <person name="Tettelin H."/>
            <person name="Glass J.I."/>
            <person name="Rusch D."/>
            <person name="Podicherti R."/>
            <person name="Tsui H.-C.T."/>
            <person name="Winkler M.E."/>
        </authorList>
    </citation>
    <scope>NUCLEOTIDE SEQUENCE</scope>
</reference>
<feature type="non-terminal residue" evidence="2">
    <location>
        <position position="1"/>
    </location>
</feature>
<keyword evidence="1" id="KW-0472">Membrane</keyword>
<dbReference type="EMBL" id="UINC01188540">
    <property type="protein sequence ID" value="SVE01808.1"/>
    <property type="molecule type" value="Genomic_DNA"/>
</dbReference>
<keyword evidence="1" id="KW-1133">Transmembrane helix</keyword>